<dbReference type="AlphaFoldDB" id="M1M9G6"/>
<sequence length="280" mass="32267">MIKKHDKINKKEIWAIGDVQGCYDQLRTLLSHKVFSSGENIELWFAGDMINRGPKSLDTIKYLMSLNERNVCVLGNHDLHLLATFAGFRKSSSSDTLEEILNSADVIDIVNWIRFRPLAHFEQNNLMVHAGVMAQWDIKKTLSLASEVQDLLRDKNWQHNIKKIFGNTSLIWDDELKGNKRFRTITNALTRIRLCRITGNMVFSIKDPDAKEKDTNLVPWFEMPDRKTKDITIIFGHWSALGLFIQKNLICLDTGCVWGRSLTAIRLNDRKIISVPFNIK</sequence>
<dbReference type="NCBIfam" id="TIGR00668">
    <property type="entry name" value="apaH"/>
    <property type="match status" value="1"/>
</dbReference>
<name>M1M9G6_9PROT</name>
<dbReference type="InterPro" id="IPR029052">
    <property type="entry name" value="Metallo-depent_PP-like"/>
</dbReference>
<feature type="domain" description="Calcineurin-like phosphoesterase" evidence="9">
    <location>
        <begin position="13"/>
        <end position="161"/>
    </location>
</feature>
<proteinExistence type="inferred from homology"/>
<evidence type="ECO:0000259" key="9">
    <source>
        <dbReference type="Pfam" id="PF00149"/>
    </source>
</evidence>
<evidence type="ECO:0000256" key="2">
    <source>
        <dbReference type="ARBA" id="ARBA00005419"/>
    </source>
</evidence>
<dbReference type="EC" id="3.6.1.41" evidence="3"/>
<dbReference type="InterPro" id="IPR004843">
    <property type="entry name" value="Calcineurin-like_PHP"/>
</dbReference>
<evidence type="ECO:0000256" key="6">
    <source>
        <dbReference type="ARBA" id="ARBA00032248"/>
    </source>
</evidence>
<dbReference type="PANTHER" id="PTHR40942">
    <property type="match status" value="1"/>
</dbReference>
<evidence type="ECO:0000256" key="7">
    <source>
        <dbReference type="ARBA" id="ARBA00033210"/>
    </source>
</evidence>
<comment type="catalytic activity">
    <reaction evidence="8">
        <text>P(1),P(4)-bis(5'-adenosyl) tetraphosphate + H2O = 2 ADP + 2 H(+)</text>
        <dbReference type="Rhea" id="RHEA:24252"/>
        <dbReference type="ChEBI" id="CHEBI:15377"/>
        <dbReference type="ChEBI" id="CHEBI:15378"/>
        <dbReference type="ChEBI" id="CHEBI:58141"/>
        <dbReference type="ChEBI" id="CHEBI:456216"/>
        <dbReference type="EC" id="3.6.1.41"/>
    </reaction>
</comment>
<dbReference type="GO" id="GO:0008803">
    <property type="term" value="F:bis(5'-nucleosyl)-tetraphosphatase (symmetrical) activity"/>
    <property type="evidence" value="ECO:0007669"/>
    <property type="project" value="UniProtKB-EC"/>
</dbReference>
<dbReference type="Pfam" id="PF00149">
    <property type="entry name" value="Metallophos"/>
    <property type="match status" value="1"/>
</dbReference>
<dbReference type="RefSeq" id="WP_015397285.1">
    <property type="nucleotide sequence ID" value="NC_020299.1"/>
</dbReference>
<dbReference type="EMBL" id="CP003805">
    <property type="protein sequence ID" value="AGF48600.1"/>
    <property type="molecule type" value="Genomic_DNA"/>
</dbReference>
<dbReference type="KEGG" id="kon:CONE_0052"/>
<dbReference type="HOGENOM" id="CLU_056184_1_0_4"/>
<comment type="function">
    <text evidence="1">Hydrolyzes diadenosine 5',5'''-P1,P4-tetraphosphate to yield ADP.</text>
</comment>
<accession>M1M9G6</accession>
<dbReference type="eggNOG" id="COG0639">
    <property type="taxonomic scope" value="Bacteria"/>
</dbReference>
<dbReference type="STRING" id="1208920.CONE_0052"/>
<dbReference type="PATRIC" id="fig|1208920.3.peg.598"/>
<evidence type="ECO:0000256" key="1">
    <source>
        <dbReference type="ARBA" id="ARBA00003413"/>
    </source>
</evidence>
<organism evidence="10 11">
    <name type="scientific">Candidatus Kinetoplastidibacterium stringomonadis TCC290E</name>
    <dbReference type="NCBI Taxonomy" id="1208920"/>
    <lineage>
        <taxon>Bacteria</taxon>
        <taxon>Pseudomonadati</taxon>
        <taxon>Pseudomonadota</taxon>
        <taxon>Betaproteobacteria</taxon>
        <taxon>Candidatus Kinetoplastidibacterium</taxon>
    </lineage>
</organism>
<gene>
    <name evidence="10" type="ORF">CONE_0052</name>
</gene>
<dbReference type="NCBIfam" id="NF001204">
    <property type="entry name" value="PRK00166.1"/>
    <property type="match status" value="1"/>
</dbReference>
<dbReference type="Proteomes" id="UP000011541">
    <property type="component" value="Chromosome"/>
</dbReference>
<keyword evidence="4 10" id="KW-0378">Hydrolase</keyword>
<dbReference type="PIRSF" id="PIRSF000903">
    <property type="entry name" value="B5n-ttraPtase_sm"/>
    <property type="match status" value="1"/>
</dbReference>
<evidence type="ECO:0000256" key="8">
    <source>
        <dbReference type="ARBA" id="ARBA00049417"/>
    </source>
</evidence>
<dbReference type="SUPFAM" id="SSF56300">
    <property type="entry name" value="Metallo-dependent phosphatases"/>
    <property type="match status" value="1"/>
</dbReference>
<comment type="similarity">
    <text evidence="2">Belongs to the Ap4A hydrolase family.</text>
</comment>
<evidence type="ECO:0000256" key="4">
    <source>
        <dbReference type="ARBA" id="ARBA00022801"/>
    </source>
</evidence>
<evidence type="ECO:0000313" key="10">
    <source>
        <dbReference type="EMBL" id="AGF48600.1"/>
    </source>
</evidence>
<dbReference type="Gene3D" id="3.60.21.10">
    <property type="match status" value="1"/>
</dbReference>
<evidence type="ECO:0000313" key="11">
    <source>
        <dbReference type="Proteomes" id="UP000011541"/>
    </source>
</evidence>
<reference evidence="10 11" key="1">
    <citation type="journal article" date="2013" name="Genome Biol. Evol.">
        <title>Genome evolution and phylogenomic analysis of candidatus kinetoplastibacterium, the betaproteobacterial endosymbionts of strigomonas and angomonas.</title>
        <authorList>
            <person name="Alves J.M."/>
            <person name="Serrano M.G."/>
            <person name="Maia da Silva F."/>
            <person name="Voegtly L.J."/>
            <person name="Matveyev A.V."/>
            <person name="Teixeira M.M."/>
            <person name="Camargo E.P."/>
            <person name="Buck G.A."/>
        </authorList>
    </citation>
    <scope>NUCLEOTIDE SEQUENCE [LARGE SCALE GENOMIC DNA]</scope>
    <source>
        <strain evidence="10 11">TCC290E</strain>
    </source>
</reference>
<keyword evidence="11" id="KW-1185">Reference proteome</keyword>
<evidence type="ECO:0000256" key="3">
    <source>
        <dbReference type="ARBA" id="ARBA00012506"/>
    </source>
</evidence>
<dbReference type="InterPro" id="IPR004617">
    <property type="entry name" value="ApaH"/>
</dbReference>
<protein>
    <recommendedName>
        <fullName evidence="3">bis(5'-nucleosyl)-tetraphosphatase (symmetrical)</fullName>
        <ecNumber evidence="3">3.6.1.41</ecNumber>
    </recommendedName>
    <alternativeName>
        <fullName evidence="6">Ap4A hydrolase</fullName>
    </alternativeName>
    <alternativeName>
        <fullName evidence="5">Diadenosine 5',5'''-P1,P4-tetraphosphate pyrophosphohydrolase</fullName>
    </alternativeName>
    <alternativeName>
        <fullName evidence="7">Diadenosine tetraphosphatase</fullName>
    </alternativeName>
</protein>
<evidence type="ECO:0000256" key="5">
    <source>
        <dbReference type="ARBA" id="ARBA00031248"/>
    </source>
</evidence>
<dbReference type="PANTHER" id="PTHR40942:SF4">
    <property type="entry name" value="CYTOCHROME C5"/>
    <property type="match status" value="1"/>
</dbReference>